<organism evidence="5 6">
    <name type="scientific">Oryzomonas rubra</name>
    <dbReference type="NCBI Taxonomy" id="2509454"/>
    <lineage>
        <taxon>Bacteria</taxon>
        <taxon>Pseudomonadati</taxon>
        <taxon>Thermodesulfobacteriota</taxon>
        <taxon>Desulfuromonadia</taxon>
        <taxon>Geobacterales</taxon>
        <taxon>Geobacteraceae</taxon>
        <taxon>Oryzomonas</taxon>
    </lineage>
</organism>
<dbReference type="PANTHER" id="PTHR45138">
    <property type="entry name" value="REGULATORY COMPONENTS OF SENSORY TRANSDUCTION SYSTEM"/>
    <property type="match status" value="1"/>
</dbReference>
<evidence type="ECO:0000256" key="3">
    <source>
        <dbReference type="SAM" id="Phobius"/>
    </source>
</evidence>
<dbReference type="InterPro" id="IPR050469">
    <property type="entry name" value="Diguanylate_Cyclase"/>
</dbReference>
<feature type="transmembrane region" description="Helical" evidence="3">
    <location>
        <begin position="62"/>
        <end position="90"/>
    </location>
</feature>
<dbReference type="OrthoDB" id="5512413at2"/>
<evidence type="ECO:0000256" key="1">
    <source>
        <dbReference type="ARBA" id="ARBA00012528"/>
    </source>
</evidence>
<comment type="catalytic activity">
    <reaction evidence="2">
        <text>2 GTP = 3',3'-c-di-GMP + 2 diphosphate</text>
        <dbReference type="Rhea" id="RHEA:24898"/>
        <dbReference type="ChEBI" id="CHEBI:33019"/>
        <dbReference type="ChEBI" id="CHEBI:37565"/>
        <dbReference type="ChEBI" id="CHEBI:58805"/>
        <dbReference type="EC" id="2.7.7.65"/>
    </reaction>
</comment>
<dbReference type="GO" id="GO:0043709">
    <property type="term" value="P:cell adhesion involved in single-species biofilm formation"/>
    <property type="evidence" value="ECO:0007669"/>
    <property type="project" value="TreeGrafter"/>
</dbReference>
<evidence type="ECO:0000259" key="4">
    <source>
        <dbReference type="PROSITE" id="PS50887"/>
    </source>
</evidence>
<dbReference type="InterPro" id="IPR029787">
    <property type="entry name" value="Nucleotide_cyclase"/>
</dbReference>
<dbReference type="GO" id="GO:0052621">
    <property type="term" value="F:diguanylate cyclase activity"/>
    <property type="evidence" value="ECO:0007669"/>
    <property type="project" value="UniProtKB-EC"/>
</dbReference>
<gene>
    <name evidence="5" type="ORF">ET418_05915</name>
</gene>
<dbReference type="EMBL" id="SRSD01000003">
    <property type="protein sequence ID" value="KAA0893349.1"/>
    <property type="molecule type" value="Genomic_DNA"/>
</dbReference>
<dbReference type="EC" id="2.7.7.65" evidence="1"/>
<dbReference type="InterPro" id="IPR043128">
    <property type="entry name" value="Rev_trsase/Diguanyl_cyclase"/>
</dbReference>
<proteinExistence type="predicted"/>
<dbReference type="SUPFAM" id="SSF55073">
    <property type="entry name" value="Nucleotide cyclase"/>
    <property type="match status" value="1"/>
</dbReference>
<evidence type="ECO:0000256" key="2">
    <source>
        <dbReference type="ARBA" id="ARBA00034247"/>
    </source>
</evidence>
<dbReference type="Gene3D" id="3.30.70.270">
    <property type="match status" value="1"/>
</dbReference>
<dbReference type="SMART" id="SM00267">
    <property type="entry name" value="GGDEF"/>
    <property type="match status" value="1"/>
</dbReference>
<dbReference type="InterPro" id="IPR000160">
    <property type="entry name" value="GGDEF_dom"/>
</dbReference>
<protein>
    <recommendedName>
        <fullName evidence="1">diguanylate cyclase</fullName>
        <ecNumber evidence="1">2.7.7.65</ecNumber>
    </recommendedName>
</protein>
<dbReference type="PANTHER" id="PTHR45138:SF9">
    <property type="entry name" value="DIGUANYLATE CYCLASE DGCM-RELATED"/>
    <property type="match status" value="1"/>
</dbReference>
<dbReference type="PROSITE" id="PS50887">
    <property type="entry name" value="GGDEF"/>
    <property type="match status" value="1"/>
</dbReference>
<evidence type="ECO:0000313" key="5">
    <source>
        <dbReference type="EMBL" id="KAA0893349.1"/>
    </source>
</evidence>
<reference evidence="5 6" key="1">
    <citation type="submission" date="2019-04" db="EMBL/GenBank/DDBJ databases">
        <title>Geobacter ruber sp. nov., ferric-reducing bacteria isolated from paddy soil.</title>
        <authorList>
            <person name="Xu Z."/>
            <person name="Masuda Y."/>
            <person name="Itoh H."/>
            <person name="Senoo K."/>
        </authorList>
    </citation>
    <scope>NUCLEOTIDE SEQUENCE [LARGE SCALE GENOMIC DNA]</scope>
    <source>
        <strain evidence="5 6">Red88</strain>
    </source>
</reference>
<keyword evidence="3" id="KW-0472">Membrane</keyword>
<accession>A0A5A9XMH7</accession>
<dbReference type="Proteomes" id="UP000324298">
    <property type="component" value="Unassembled WGS sequence"/>
</dbReference>
<sequence length="302" mass="33323">MMFYLSLFAMAHTGNSPMPTRSTSAIFSSLLQPSPITISIVNIVLLVILGWLDYITGDYSLIIFYLIPVSLAAWHVSRGGGAFFCLLAFITRLTADGAGTSFSFSYSPLHYWNVFVEFVFLLIMSFLVAALKRHLHAERSLASSDPLTGLLNRHAFFESAAHELHRSRQSRQPVSIACIDLNNFKEINNRFGHKTGDGLLVEVAGTIRATTRGSDLHARFGSDEFVVLMPDTDSTTALPLIETLHHQLQQAMAHKDWPVGFTIGAVTSLHDLPTIGEFVHRAEELARTAKGRETDGIAHVVV</sequence>
<dbReference type="CDD" id="cd01949">
    <property type="entry name" value="GGDEF"/>
    <property type="match status" value="1"/>
</dbReference>
<evidence type="ECO:0000313" key="6">
    <source>
        <dbReference type="Proteomes" id="UP000324298"/>
    </source>
</evidence>
<keyword evidence="6" id="KW-1185">Reference proteome</keyword>
<feature type="transmembrane region" description="Helical" evidence="3">
    <location>
        <begin position="34"/>
        <end position="55"/>
    </location>
</feature>
<feature type="transmembrane region" description="Helical" evidence="3">
    <location>
        <begin position="110"/>
        <end position="131"/>
    </location>
</feature>
<name>A0A5A9XMH7_9BACT</name>
<dbReference type="GO" id="GO:1902201">
    <property type="term" value="P:negative regulation of bacterial-type flagellum-dependent cell motility"/>
    <property type="evidence" value="ECO:0007669"/>
    <property type="project" value="TreeGrafter"/>
</dbReference>
<dbReference type="AlphaFoldDB" id="A0A5A9XMH7"/>
<feature type="domain" description="GGDEF" evidence="4">
    <location>
        <begin position="172"/>
        <end position="302"/>
    </location>
</feature>
<dbReference type="Pfam" id="PF00990">
    <property type="entry name" value="GGDEF"/>
    <property type="match status" value="1"/>
</dbReference>
<keyword evidence="3" id="KW-1133">Transmembrane helix</keyword>
<comment type="caution">
    <text evidence="5">The sequence shown here is derived from an EMBL/GenBank/DDBJ whole genome shotgun (WGS) entry which is preliminary data.</text>
</comment>
<dbReference type="NCBIfam" id="TIGR00254">
    <property type="entry name" value="GGDEF"/>
    <property type="match status" value="1"/>
</dbReference>
<dbReference type="GO" id="GO:0005886">
    <property type="term" value="C:plasma membrane"/>
    <property type="evidence" value="ECO:0007669"/>
    <property type="project" value="TreeGrafter"/>
</dbReference>
<keyword evidence="3" id="KW-0812">Transmembrane</keyword>